<dbReference type="RefSeq" id="WP_188774915.1">
    <property type="nucleotide sequence ID" value="NZ_BMMB01000003.1"/>
</dbReference>
<dbReference type="InterPro" id="IPR000241">
    <property type="entry name" value="RlmKL-like_Mtase"/>
</dbReference>
<dbReference type="CDD" id="cd02440">
    <property type="entry name" value="AdoMet_MTases"/>
    <property type="match status" value="1"/>
</dbReference>
<dbReference type="EMBL" id="JAVDQH010000001">
    <property type="protein sequence ID" value="MDR6242458.1"/>
    <property type="molecule type" value="Genomic_DNA"/>
</dbReference>
<dbReference type="PANTHER" id="PTHR14911">
    <property type="entry name" value="THUMP DOMAIN-CONTAINING"/>
    <property type="match status" value="1"/>
</dbReference>
<organism evidence="2 3">
    <name type="scientific">Paenibacillus hunanensis</name>
    <dbReference type="NCBI Taxonomy" id="539262"/>
    <lineage>
        <taxon>Bacteria</taxon>
        <taxon>Bacillati</taxon>
        <taxon>Bacillota</taxon>
        <taxon>Bacilli</taxon>
        <taxon>Bacillales</taxon>
        <taxon>Paenibacillaceae</taxon>
        <taxon>Paenibacillus</taxon>
    </lineage>
</organism>
<evidence type="ECO:0000259" key="1">
    <source>
        <dbReference type="Pfam" id="PF01170"/>
    </source>
</evidence>
<dbReference type="Gene3D" id="3.40.50.150">
    <property type="entry name" value="Vaccinia Virus protein VP39"/>
    <property type="match status" value="1"/>
</dbReference>
<feature type="domain" description="Ribosomal RNA large subunit methyltransferase K/L-like methyltransferase" evidence="1">
    <location>
        <begin position="196"/>
        <end position="292"/>
    </location>
</feature>
<evidence type="ECO:0000313" key="2">
    <source>
        <dbReference type="EMBL" id="MDR6242458.1"/>
    </source>
</evidence>
<dbReference type="PANTHER" id="PTHR14911:SF13">
    <property type="entry name" value="TRNA (GUANINE(6)-N2)-METHYLTRANSFERASE THUMP3"/>
    <property type="match status" value="1"/>
</dbReference>
<dbReference type="SUPFAM" id="SSF53335">
    <property type="entry name" value="S-adenosyl-L-methionine-dependent methyltransferases"/>
    <property type="match status" value="1"/>
</dbReference>
<gene>
    <name evidence="2" type="ORF">JOC58_000342</name>
</gene>
<keyword evidence="3" id="KW-1185">Reference proteome</keyword>
<dbReference type="Proteomes" id="UP001185028">
    <property type="component" value="Unassembled WGS sequence"/>
</dbReference>
<proteinExistence type="predicted"/>
<accession>A0ABU1ITA8</accession>
<reference evidence="2 3" key="1">
    <citation type="submission" date="2023-07" db="EMBL/GenBank/DDBJ databases">
        <title>Genomic Encyclopedia of Type Strains, Phase IV (KMG-IV): sequencing the most valuable type-strain genomes for metagenomic binning, comparative biology and taxonomic classification.</title>
        <authorList>
            <person name="Goeker M."/>
        </authorList>
    </citation>
    <scope>NUCLEOTIDE SEQUENCE [LARGE SCALE GENOMIC DNA]</scope>
    <source>
        <strain evidence="2 3">DSM 22170</strain>
    </source>
</reference>
<dbReference type="InterPro" id="IPR029063">
    <property type="entry name" value="SAM-dependent_MTases_sf"/>
</dbReference>
<evidence type="ECO:0000313" key="3">
    <source>
        <dbReference type="Proteomes" id="UP001185028"/>
    </source>
</evidence>
<name>A0ABU1ITA8_9BACL</name>
<protein>
    <submittedName>
        <fullName evidence="2">16S rRNA G966 N2-methylase RsmD</fullName>
    </submittedName>
</protein>
<dbReference type="Pfam" id="PF01170">
    <property type="entry name" value="UPF0020"/>
    <property type="match status" value="1"/>
</dbReference>
<sequence>MPEHIDSATNEQSKFDTLQTPHQYIYTYACHEDEQDLCSLELRRLLNASPASDYVRSSVGISPSRSPFIHQRLDIWLTANTLEELEQRVRELHIAEWSVQEGIEHETELTAESSVQQSQSSSVSAITFKLLCLNGDEPLTYEDKRGLERRIGMNVRARAQMKQPQVWLGMIYADGQWLLGQLWQGESVWLQHNDKPRHYSTALSTRVARAVVNIAVPQIEGHTLLDPCCGIGTVLVEALSMGINVTGSDLNPLAVQGARENLLFYGMPDVVSIANLTELKGSYDAVILDLPYNLCSVLEEDERLRMLQATGILAPLQVIISTEPLEVSLDAAGLQLREVCHIRKGHFTRYVWLCHTRLDGSGTE</sequence>
<comment type="caution">
    <text evidence="2">The sequence shown here is derived from an EMBL/GenBank/DDBJ whole genome shotgun (WGS) entry which is preliminary data.</text>
</comment>